<dbReference type="PRINTS" id="PR01217">
    <property type="entry name" value="PRICHEXTENSN"/>
</dbReference>
<feature type="compositionally biased region" description="Basic and acidic residues" evidence="1">
    <location>
        <begin position="253"/>
        <end position="267"/>
    </location>
</feature>
<feature type="region of interest" description="Disordered" evidence="1">
    <location>
        <begin position="236"/>
        <end position="267"/>
    </location>
</feature>
<reference evidence="2" key="1">
    <citation type="submission" date="2024-02" db="EMBL/GenBank/DDBJ databases">
        <authorList>
            <consortium name="ELIXIR-Norway"/>
            <consortium name="Elixir Norway"/>
        </authorList>
    </citation>
    <scope>NUCLEOTIDE SEQUENCE</scope>
</reference>
<feature type="region of interest" description="Disordered" evidence="1">
    <location>
        <begin position="294"/>
        <end position="334"/>
    </location>
</feature>
<feature type="compositionally biased region" description="Polar residues" evidence="1">
    <location>
        <begin position="1"/>
        <end position="11"/>
    </location>
</feature>
<sequence length="1022" mass="112667">MATSEPESSRSFPPVSHPFAPRQQTSRASLSDLKESFDRAVQGFWSALKRGACNSPISCIPLLTRRSDHFSLLNRTSSWPRRASPRRELLSTKVQPGSSSADLHRSRSLFIDLPGEDKPLWLGTSDTEQEGAQAYYQAESVFDSPKVLPPIIEGPQKVGDPFVKMVARQDAKKTFPLDASHPVDCLRPAKKRRLISPEKSRVSECLQCPPQITSCSSLGDAWRETTLTGKEAKLEIPFAEEPETSGEELLSEAESKQQPKKRGWETAGKEAEFEIPFAEEQLWSKFQPKERFTHYPSSRSWDGDSLSSGSHDKVSSADSSASDDEVFSADSSASDYECRITPQVSPSDKKHFNVLLMSPGDNDLHFEDGDLDLLTEDRDVGLISGERANMLYQCPDLGNIDELFAQSLSPAPKFCDTFTSTEGVPDLPTHTRPIRVAGRKNNKGDVELLFEDVGNMLEVVGVGLEWAKVVVTKELGVEVRHISEYAWKDLWANLKMPGQVYGGFELKNIICSELQILDQRPSNIVLEDPTERFGVGLTSMDVVSAYVEDHVEQFNDQEFFPHVLDLAKYMGLEGKNVVKSSSVSSGEIKSLKRTVGGNHSKEKSGGNKDPPQDPSEDPPLDPPQDPSEAPAQDAPPDPQQDPSEDPPLDPPQDLPPDPPQDPSETPPPDPPGDPSQNPDPSQDPPSDPPQDPPEDPSQDPPNPLPPSEMEGRKVLVVIIYPELGYLHEGSHGQVVPEGHPLHKASIEPTLEFEFQVIGKDKKITTTLRTECNLGKDGGPHLNPPDLGYFQDDITISLTCEIDRAARLSSPRVENAVDVRRTITNIKSSSSTRECSGQIGVAGPLLNLIGVQGEGSYGGTKEKSDSSAIEISTKQLSSFHVGQKKIPGSLVFNFVYPPEVEGRIADAHHGPRELITLGIGETFESTIIGEWDNFYQDPLDPTCRKCPYSFKIKRHITSIWGLRQSHGIGQEPQCIQQWYKVPLWVNHAMTHILHRHKITILEAPGVKRLEHVIEANPASVGST</sequence>
<accession>A0ABP0V139</accession>
<dbReference type="Proteomes" id="UP001497512">
    <property type="component" value="Chromosome 8"/>
</dbReference>
<evidence type="ECO:0000313" key="2">
    <source>
        <dbReference type="EMBL" id="CAK9234994.1"/>
    </source>
</evidence>
<evidence type="ECO:0000313" key="3">
    <source>
        <dbReference type="Proteomes" id="UP001497512"/>
    </source>
</evidence>
<feature type="region of interest" description="Disordered" evidence="1">
    <location>
        <begin position="579"/>
        <end position="708"/>
    </location>
</feature>
<evidence type="ECO:0000256" key="1">
    <source>
        <dbReference type="SAM" id="MobiDB-lite"/>
    </source>
</evidence>
<feature type="compositionally biased region" description="Acidic residues" evidence="1">
    <location>
        <begin position="238"/>
        <end position="251"/>
    </location>
</feature>
<feature type="compositionally biased region" description="Pro residues" evidence="1">
    <location>
        <begin position="681"/>
        <end position="691"/>
    </location>
</feature>
<gene>
    <name evidence="2" type="ORF">CSSPTR1EN2_LOCUS22495</name>
</gene>
<proteinExistence type="predicted"/>
<feature type="region of interest" description="Disordered" evidence="1">
    <location>
        <begin position="1"/>
        <end position="31"/>
    </location>
</feature>
<feature type="compositionally biased region" description="Pro residues" evidence="1">
    <location>
        <begin position="648"/>
        <end position="673"/>
    </location>
</feature>
<feature type="compositionally biased region" description="Low complexity" evidence="1">
    <location>
        <begin position="297"/>
        <end position="309"/>
    </location>
</feature>
<name>A0ABP0V139_9BRYO</name>
<protein>
    <submittedName>
        <fullName evidence="2">Uncharacterized protein</fullName>
    </submittedName>
</protein>
<dbReference type="EMBL" id="OZ019900">
    <property type="protein sequence ID" value="CAK9234994.1"/>
    <property type="molecule type" value="Genomic_DNA"/>
</dbReference>
<organism evidence="2 3">
    <name type="scientific">Sphagnum troendelagicum</name>
    <dbReference type="NCBI Taxonomy" id="128251"/>
    <lineage>
        <taxon>Eukaryota</taxon>
        <taxon>Viridiplantae</taxon>
        <taxon>Streptophyta</taxon>
        <taxon>Embryophyta</taxon>
        <taxon>Bryophyta</taxon>
        <taxon>Sphagnophytina</taxon>
        <taxon>Sphagnopsida</taxon>
        <taxon>Sphagnales</taxon>
        <taxon>Sphagnaceae</taxon>
        <taxon>Sphagnum</taxon>
    </lineage>
</organism>
<keyword evidence="3" id="KW-1185">Reference proteome</keyword>